<evidence type="ECO:0000313" key="1">
    <source>
        <dbReference type="EMBL" id="MDP2566475.1"/>
    </source>
</evidence>
<organism evidence="1 2">
    <name type="scientific">Pseudoalteromonas marina</name>
    <dbReference type="NCBI Taxonomy" id="267375"/>
    <lineage>
        <taxon>Bacteria</taxon>
        <taxon>Pseudomonadati</taxon>
        <taxon>Pseudomonadota</taxon>
        <taxon>Gammaproteobacteria</taxon>
        <taxon>Alteromonadales</taxon>
        <taxon>Pseudoalteromonadaceae</taxon>
        <taxon>Pseudoalteromonas</taxon>
    </lineage>
</organism>
<protein>
    <recommendedName>
        <fullName evidence="3">YcaO domain-containing protein</fullName>
    </recommendedName>
</protein>
<keyword evidence="2" id="KW-1185">Reference proteome</keyword>
<accession>A0ABT9FI64</accession>
<dbReference type="Proteomes" id="UP001177212">
    <property type="component" value="Unassembled WGS sequence"/>
</dbReference>
<sequence length="740" mass="84848">MYIKDKAGLNDTVREVRKALKNNGADVKYNTTHQIFARSHDYKTQASLLSDLPSNITLNTHKALTEELLIDEKHNVKSNLVDILEKQNEGRVKYEYLLVRLDLLMHGTHLIQSKNKDTPTAKPTKEWLQECIGDAYKIIGGVSKTIGEEFECDGFVFKGLNNLFKGAVEASTIVNVNEDYKYNPFTYGNDSEIDGWFPNLNALSKALLLRIESTNIFNQGNITLPEHALANIRNEILEEFHNQGKQNPCLLCGELAFKPVSNINVFDFSQDTDDEGYFESKEEFKAHLNRAPITHLSNENDIETFSQTYNFCEPENEAFYKLLLTNETDCYDTQRSHIWAMEMLNKMQKTNTPIPIIEILVDNEIAGCMVFSENNVKITISHYDLFGEDGPNLAACVNHGKIKDIRKVFPDAQYFCNDDKWPFIYDQDEFNSLSSQAILNVFGEAYRNWPSNISMEQSRDKFAFELHGPELIKIHGINKVCVDDFQETFGDMTGVLLTSFYDEKNQLVAELSYCVLQQNDRADETSPCIELTLDSRLKSFCEENNIEILWSEHTIFHPYGERQYNQSIWEDGLIASNPHSYEKKSILLMAIRFPSPKRVNHTDLNNIASTFLESCITSDSGKKEQFKFRTNLNSDIQNLDYESITEGIVNGQSEQGEQSIYGIQFIGGYHMKGMAISERTMSVSNTLIGKTDIENPKNKVWFKLNEETTDKWCDALKIAKTSIEINFYFDPFEMSRYMTI</sequence>
<dbReference type="EMBL" id="JAUYVT010000020">
    <property type="protein sequence ID" value="MDP2566475.1"/>
    <property type="molecule type" value="Genomic_DNA"/>
</dbReference>
<evidence type="ECO:0008006" key="3">
    <source>
        <dbReference type="Google" id="ProtNLM"/>
    </source>
</evidence>
<comment type="caution">
    <text evidence="1">The sequence shown here is derived from an EMBL/GenBank/DDBJ whole genome shotgun (WGS) entry which is preliminary data.</text>
</comment>
<evidence type="ECO:0000313" key="2">
    <source>
        <dbReference type="Proteomes" id="UP001177212"/>
    </source>
</evidence>
<name>A0ABT9FI64_9GAMM</name>
<gene>
    <name evidence="1" type="ORF">Q8W34_17645</name>
</gene>
<reference evidence="1" key="1">
    <citation type="submission" date="2023-07" db="EMBL/GenBank/DDBJ databases">
        <title>Genome content predicts the carbon catabolic preferences of heterotrophic bacteria.</title>
        <authorList>
            <person name="Gralka M."/>
        </authorList>
    </citation>
    <scope>NUCLEOTIDE SEQUENCE</scope>
    <source>
        <strain evidence="1">4G09</strain>
    </source>
</reference>
<proteinExistence type="predicted"/>